<feature type="region of interest" description="Disordered" evidence="1">
    <location>
        <begin position="1"/>
        <end position="40"/>
    </location>
</feature>
<accession>A0AAV9J292</accession>
<protein>
    <recommendedName>
        <fullName evidence="2">Helix-turn-helix domain-containing protein</fullName>
    </recommendedName>
</protein>
<dbReference type="InterPro" id="IPR041657">
    <property type="entry name" value="HTH_17"/>
</dbReference>
<feature type="compositionally biased region" description="Low complexity" evidence="1">
    <location>
        <begin position="110"/>
        <end position="129"/>
    </location>
</feature>
<dbReference type="SUPFAM" id="SSF46955">
    <property type="entry name" value="Putative DNA-binding domain"/>
    <property type="match status" value="1"/>
</dbReference>
<dbReference type="InterPro" id="IPR009061">
    <property type="entry name" value="DNA-bd_dom_put_sf"/>
</dbReference>
<dbReference type="Proteomes" id="UP001301350">
    <property type="component" value="Unassembled WGS sequence"/>
</dbReference>
<dbReference type="Gene3D" id="1.10.1660.10">
    <property type="match status" value="1"/>
</dbReference>
<feature type="region of interest" description="Disordered" evidence="1">
    <location>
        <begin position="94"/>
        <end position="136"/>
    </location>
</feature>
<feature type="domain" description="Helix-turn-helix" evidence="2">
    <location>
        <begin position="51"/>
        <end position="89"/>
    </location>
</feature>
<comment type="caution">
    <text evidence="3">The sequence shown here is derived from an EMBL/GenBank/DDBJ whole genome shotgun (WGS) entry which is preliminary data.</text>
</comment>
<evidence type="ECO:0000313" key="3">
    <source>
        <dbReference type="EMBL" id="KAK4538674.1"/>
    </source>
</evidence>
<feature type="compositionally biased region" description="Basic and acidic residues" evidence="1">
    <location>
        <begin position="20"/>
        <end position="33"/>
    </location>
</feature>
<evidence type="ECO:0000313" key="4">
    <source>
        <dbReference type="Proteomes" id="UP001301350"/>
    </source>
</evidence>
<proteinExistence type="predicted"/>
<dbReference type="AlphaFoldDB" id="A0AAV9J292"/>
<sequence length="136" mass="14324">MDPKLDGEEAELYIGGPEDPDGHLGAEEHVHEEVPEEEEVGLDLDGKNRGLTVARAAKLFAVHPKTIRRWCDAGKLEFFRTAGGHRRIRAGTAPEIFGGRGHVPAPPASAPGAPASSPPAASSMLAPSSHLPRGGR</sequence>
<evidence type="ECO:0000259" key="2">
    <source>
        <dbReference type="Pfam" id="PF12728"/>
    </source>
</evidence>
<dbReference type="InterPro" id="IPR010093">
    <property type="entry name" value="SinI_DNA-bd"/>
</dbReference>
<evidence type="ECO:0000256" key="1">
    <source>
        <dbReference type="SAM" id="MobiDB-lite"/>
    </source>
</evidence>
<keyword evidence="4" id="KW-1185">Reference proteome</keyword>
<organism evidence="3 4">
    <name type="scientific">Cyanidium caldarium</name>
    <name type="common">Red alga</name>
    <dbReference type="NCBI Taxonomy" id="2771"/>
    <lineage>
        <taxon>Eukaryota</taxon>
        <taxon>Rhodophyta</taxon>
        <taxon>Bangiophyceae</taxon>
        <taxon>Cyanidiales</taxon>
        <taxon>Cyanidiaceae</taxon>
        <taxon>Cyanidium</taxon>
    </lineage>
</organism>
<dbReference type="Pfam" id="PF12728">
    <property type="entry name" value="HTH_17"/>
    <property type="match status" value="1"/>
</dbReference>
<reference evidence="3 4" key="1">
    <citation type="submission" date="2022-07" db="EMBL/GenBank/DDBJ databases">
        <title>Genome-wide signatures of adaptation to extreme environments.</title>
        <authorList>
            <person name="Cho C.H."/>
            <person name="Yoon H.S."/>
        </authorList>
    </citation>
    <scope>NUCLEOTIDE SEQUENCE [LARGE SCALE GENOMIC DNA]</scope>
    <source>
        <strain evidence="3 4">DBV 063 E5</strain>
    </source>
</reference>
<dbReference type="GO" id="GO:0003677">
    <property type="term" value="F:DNA binding"/>
    <property type="evidence" value="ECO:0007669"/>
    <property type="project" value="InterPro"/>
</dbReference>
<gene>
    <name evidence="3" type="ORF">CDCA_CDCA19G4699</name>
</gene>
<name>A0AAV9J292_CYACA</name>
<dbReference type="NCBIfam" id="TIGR01764">
    <property type="entry name" value="excise"/>
    <property type="match status" value="1"/>
</dbReference>
<dbReference type="EMBL" id="JANCYW010000019">
    <property type="protein sequence ID" value="KAK4538674.1"/>
    <property type="molecule type" value="Genomic_DNA"/>
</dbReference>